<sequence length="88" mass="9653">MSDQVKFSMTPAIESDFATLDTLTHAADCLRDRHSEAALLVDKAAEKILRKIELACETLGVELERLPAVQERRGLSLVSINSAISADR</sequence>
<dbReference type="RefSeq" id="WP_149301424.1">
    <property type="nucleotide sequence ID" value="NZ_VTWH01000005.1"/>
</dbReference>
<organism evidence="1 2">
    <name type="scientific">Aureimonas fodinaquatilis</name>
    <dbReference type="NCBI Taxonomy" id="2565783"/>
    <lineage>
        <taxon>Bacteria</taxon>
        <taxon>Pseudomonadati</taxon>
        <taxon>Pseudomonadota</taxon>
        <taxon>Alphaproteobacteria</taxon>
        <taxon>Hyphomicrobiales</taxon>
        <taxon>Aurantimonadaceae</taxon>
        <taxon>Aureimonas</taxon>
    </lineage>
</organism>
<comment type="caution">
    <text evidence="1">The sequence shown here is derived from an EMBL/GenBank/DDBJ whole genome shotgun (WGS) entry which is preliminary data.</text>
</comment>
<keyword evidence="2" id="KW-1185">Reference proteome</keyword>
<evidence type="ECO:0000313" key="2">
    <source>
        <dbReference type="Proteomes" id="UP000324738"/>
    </source>
</evidence>
<evidence type="ECO:0000313" key="1">
    <source>
        <dbReference type="EMBL" id="KAA0968476.1"/>
    </source>
</evidence>
<name>A0A5B0DPS3_9HYPH</name>
<gene>
    <name evidence="1" type="ORF">FPY71_16420</name>
</gene>
<dbReference type="AlphaFoldDB" id="A0A5B0DPS3"/>
<protein>
    <submittedName>
        <fullName evidence="1">Uncharacterized protein</fullName>
    </submittedName>
</protein>
<reference evidence="1 2" key="1">
    <citation type="submission" date="2019-08" db="EMBL/GenBank/DDBJ databases">
        <title>Aureimonas fodiniaquatilis sp. nov., isolated from a coal mine wastewater.</title>
        <authorList>
            <person name="Kim W."/>
        </authorList>
    </citation>
    <scope>NUCLEOTIDE SEQUENCE [LARGE SCALE GENOMIC DNA]</scope>
    <source>
        <strain evidence="1 2">CAU 1482</strain>
    </source>
</reference>
<proteinExistence type="predicted"/>
<dbReference type="EMBL" id="VTWH01000005">
    <property type="protein sequence ID" value="KAA0968476.1"/>
    <property type="molecule type" value="Genomic_DNA"/>
</dbReference>
<accession>A0A5B0DPS3</accession>
<dbReference type="Proteomes" id="UP000324738">
    <property type="component" value="Unassembled WGS sequence"/>
</dbReference>